<dbReference type="InterPro" id="IPR021373">
    <property type="entry name" value="DUF2993"/>
</dbReference>
<dbReference type="Proteomes" id="UP000010473">
    <property type="component" value="Chromosome"/>
</dbReference>
<dbReference type="eggNOG" id="ENOG502ZCW3">
    <property type="taxonomic scope" value="Bacteria"/>
</dbReference>
<evidence type="ECO:0000313" key="1">
    <source>
        <dbReference type="EMBL" id="AFZ37626.1"/>
    </source>
</evidence>
<accession>K9XZT0</accession>
<name>K9XZT0_STAC7</name>
<dbReference type="HOGENOM" id="CLU_085967_0_0_3"/>
<dbReference type="AlphaFoldDB" id="K9XZT0"/>
<dbReference type="STRING" id="111780.Sta7437_4149"/>
<gene>
    <name evidence="1" type="ordered locus">Sta7437_4149</name>
</gene>
<reference evidence="2" key="1">
    <citation type="journal article" date="2013" name="Proc. Natl. Acad. Sci. U.S.A.">
        <title>Improving the coverage of the cyanobacterial phylum using diversity-driven genome sequencing.</title>
        <authorList>
            <person name="Shih P.M."/>
            <person name="Wu D."/>
            <person name="Latifi A."/>
            <person name="Axen S.D."/>
            <person name="Fewer D.P."/>
            <person name="Talla E."/>
            <person name="Calteau A."/>
            <person name="Cai F."/>
            <person name="Tandeau de Marsac N."/>
            <person name="Rippka R."/>
            <person name="Herdman M."/>
            <person name="Sivonen K."/>
            <person name="Coursin T."/>
            <person name="Laurent T."/>
            <person name="Goodwin L."/>
            <person name="Nolan M."/>
            <person name="Davenport K.W."/>
            <person name="Han C.S."/>
            <person name="Rubin E.M."/>
            <person name="Eisen J.A."/>
            <person name="Woyke T."/>
            <person name="Gugger M."/>
            <person name="Kerfeld C.A."/>
        </authorList>
    </citation>
    <scope>NUCLEOTIDE SEQUENCE [LARGE SCALE GENOMIC DNA]</scope>
    <source>
        <strain evidence="2">ATCC 29371 / PCC 7437</strain>
    </source>
</reference>
<organism evidence="1 2">
    <name type="scientific">Stanieria cyanosphaera (strain ATCC 29371 / PCC 7437)</name>
    <dbReference type="NCBI Taxonomy" id="111780"/>
    <lineage>
        <taxon>Bacteria</taxon>
        <taxon>Bacillati</taxon>
        <taxon>Cyanobacteriota</taxon>
        <taxon>Cyanophyceae</taxon>
        <taxon>Pleurocapsales</taxon>
        <taxon>Dermocarpellaceae</taxon>
        <taxon>Stanieria</taxon>
    </lineage>
</organism>
<dbReference type="Pfam" id="PF11209">
    <property type="entry name" value="LmeA"/>
    <property type="match status" value="1"/>
</dbReference>
<protein>
    <recommendedName>
        <fullName evidence="3">DUF2993 domain-containing protein</fullName>
    </recommendedName>
</protein>
<dbReference type="RefSeq" id="WP_015195280.1">
    <property type="nucleotide sequence ID" value="NC_019748.1"/>
</dbReference>
<dbReference type="KEGG" id="scs:Sta7437_4149"/>
<sequence length="287" mass="31626">MELLTILLAGFFSILVPGGWAIERLASNNLSANLTKVEELAIRIENSPSYQLVFGKLGGIKLASRGVEVQPGLRIDTLELETDSIDVKLQDLSKGNLEQLRTSLNQPLQGGVRIILTEADLNRALQSPAIQNQLQEALNRLIARKAGSSISYQLINPRLELQDGNRLSLAVSLCRSFAHQNRVQSCSTDDEESKSELNLKLEWGIKTVAGRKIELVEPIGIVNGRPMSARLLTGFAQGISDRLDLNTLEENGIFARLLQLEIDQQQIALAGFVRMETFDSNLVNSIK</sequence>
<evidence type="ECO:0000313" key="2">
    <source>
        <dbReference type="Proteomes" id="UP000010473"/>
    </source>
</evidence>
<dbReference type="EMBL" id="CP003653">
    <property type="protein sequence ID" value="AFZ37626.1"/>
    <property type="molecule type" value="Genomic_DNA"/>
</dbReference>
<keyword evidence="2" id="KW-1185">Reference proteome</keyword>
<proteinExistence type="predicted"/>
<evidence type="ECO:0008006" key="3">
    <source>
        <dbReference type="Google" id="ProtNLM"/>
    </source>
</evidence>
<dbReference type="OrthoDB" id="570669at2"/>